<dbReference type="eggNOG" id="COG2267">
    <property type="taxonomic scope" value="Bacteria"/>
</dbReference>
<keyword evidence="1" id="KW-0732">Signal</keyword>
<evidence type="ECO:0000313" key="4">
    <source>
        <dbReference type="Proteomes" id="UP000000739"/>
    </source>
</evidence>
<dbReference type="InterPro" id="IPR000639">
    <property type="entry name" value="Epox_hydrolase-like"/>
</dbReference>
<keyword evidence="3" id="KW-0378">Hydrolase</keyword>
<sequence length="313" mass="34842">MNYQIKALIKTAIVFVCAAAFFGCGLTTDKIPPGVIKDATYHDYYLEVDGVSYHYEEYKGDGPVVFLVHGFGSSTYTWRDVIPPLSNQGFHVIALDMKGFGWSDKPLGDDYTPYNLMEEVNAFMEAKGLSQVVYAGNSLGGFVGAMLTIEHPDKVKKLILVDAAGEPMPDRPTVIKMARWVHAAEAMKLTAGSWIINWNLTSAVYDKKVVTKERVQAYYERMQTVGAVDAMVSLAQNTDFNSLYSFVGCLSFIEQPTLIIWGEEDTWIPVACAYKYNKDIPGSILKIIPKCGHIPQEEKPEVTAKYIGDFARD</sequence>
<evidence type="ECO:0000313" key="3">
    <source>
        <dbReference type="EMBL" id="ACL03291.1"/>
    </source>
</evidence>
<dbReference type="PRINTS" id="PR00412">
    <property type="entry name" value="EPOXHYDRLASE"/>
</dbReference>
<reference evidence="3 4" key="1">
    <citation type="journal article" date="2012" name="Environ. Microbiol.">
        <title>The genome sequence of Desulfatibacillum alkenivorans AK-01: a blueprint for anaerobic alkane oxidation.</title>
        <authorList>
            <person name="Callaghan A.V."/>
            <person name="Morris B.E."/>
            <person name="Pereira I.A."/>
            <person name="McInerney M.J."/>
            <person name="Austin R.N."/>
            <person name="Groves J.T."/>
            <person name="Kukor J.J."/>
            <person name="Suflita J.M."/>
            <person name="Young L.Y."/>
            <person name="Zylstra G.J."/>
            <person name="Wawrik B."/>
        </authorList>
    </citation>
    <scope>NUCLEOTIDE SEQUENCE [LARGE SCALE GENOMIC DNA]</scope>
    <source>
        <strain evidence="3 4">AK-01</strain>
    </source>
</reference>
<dbReference type="Gene3D" id="3.40.50.1820">
    <property type="entry name" value="alpha/beta hydrolase"/>
    <property type="match status" value="1"/>
</dbReference>
<dbReference type="SUPFAM" id="SSF53474">
    <property type="entry name" value="alpha/beta-Hydrolases"/>
    <property type="match status" value="1"/>
</dbReference>
<feature type="signal peptide" evidence="1">
    <location>
        <begin position="1"/>
        <end position="22"/>
    </location>
</feature>
<dbReference type="PROSITE" id="PS51257">
    <property type="entry name" value="PROKAR_LIPOPROTEIN"/>
    <property type="match status" value="1"/>
</dbReference>
<gene>
    <name evidence="3" type="ordered locus">Dalk_1593</name>
</gene>
<accession>B8FAJ5</accession>
<protein>
    <submittedName>
        <fullName evidence="3">Alpha/beta hydrolase fold protein</fullName>
    </submittedName>
</protein>
<feature type="chain" id="PRO_5002871979" evidence="1">
    <location>
        <begin position="23"/>
        <end position="313"/>
    </location>
</feature>
<dbReference type="HOGENOM" id="CLU_020336_13_6_7"/>
<dbReference type="PANTHER" id="PTHR46438">
    <property type="entry name" value="ALPHA/BETA-HYDROLASES SUPERFAMILY PROTEIN"/>
    <property type="match status" value="1"/>
</dbReference>
<organism evidence="3 4">
    <name type="scientific">Desulfatibacillum aliphaticivorans</name>
    <dbReference type="NCBI Taxonomy" id="218208"/>
    <lineage>
        <taxon>Bacteria</taxon>
        <taxon>Pseudomonadati</taxon>
        <taxon>Thermodesulfobacteriota</taxon>
        <taxon>Desulfobacteria</taxon>
        <taxon>Desulfobacterales</taxon>
        <taxon>Desulfatibacillaceae</taxon>
        <taxon>Desulfatibacillum</taxon>
    </lineage>
</organism>
<dbReference type="Proteomes" id="UP000000739">
    <property type="component" value="Chromosome"/>
</dbReference>
<evidence type="ECO:0000256" key="1">
    <source>
        <dbReference type="SAM" id="SignalP"/>
    </source>
</evidence>
<evidence type="ECO:0000259" key="2">
    <source>
        <dbReference type="Pfam" id="PF00561"/>
    </source>
</evidence>
<dbReference type="PRINTS" id="PR00111">
    <property type="entry name" value="ABHYDROLASE"/>
</dbReference>
<dbReference type="AlphaFoldDB" id="B8FAJ5"/>
<name>B8FAJ5_DESAL</name>
<dbReference type="RefSeq" id="WP_012610725.1">
    <property type="nucleotide sequence ID" value="NC_011768.1"/>
</dbReference>
<proteinExistence type="predicted"/>
<dbReference type="KEGG" id="dal:Dalk_1593"/>
<dbReference type="InterPro" id="IPR029058">
    <property type="entry name" value="AB_hydrolase_fold"/>
</dbReference>
<dbReference type="PANTHER" id="PTHR46438:SF11">
    <property type="entry name" value="LIPASE-RELATED"/>
    <property type="match status" value="1"/>
</dbReference>
<feature type="domain" description="AB hydrolase-1" evidence="2">
    <location>
        <begin position="63"/>
        <end position="300"/>
    </location>
</feature>
<keyword evidence="4" id="KW-1185">Reference proteome</keyword>
<dbReference type="Pfam" id="PF00561">
    <property type="entry name" value="Abhydrolase_1"/>
    <property type="match status" value="1"/>
</dbReference>
<dbReference type="InterPro" id="IPR000073">
    <property type="entry name" value="AB_hydrolase_1"/>
</dbReference>
<dbReference type="EMBL" id="CP001322">
    <property type="protein sequence ID" value="ACL03291.1"/>
    <property type="molecule type" value="Genomic_DNA"/>
</dbReference>
<dbReference type="GO" id="GO:0016787">
    <property type="term" value="F:hydrolase activity"/>
    <property type="evidence" value="ECO:0007669"/>
    <property type="project" value="UniProtKB-KW"/>
</dbReference>